<dbReference type="PROSITE" id="PS01040">
    <property type="entry name" value="SBP_BACTERIAL_5"/>
    <property type="match status" value="1"/>
</dbReference>
<feature type="chain" id="PRO_5046953610" evidence="5">
    <location>
        <begin position="24"/>
        <end position="538"/>
    </location>
</feature>
<proteinExistence type="inferred from homology"/>
<name>A0ABW9G1Z8_9GAMM</name>
<dbReference type="CDD" id="cd08504">
    <property type="entry name" value="PBP2_OppA"/>
    <property type="match status" value="1"/>
</dbReference>
<evidence type="ECO:0000256" key="2">
    <source>
        <dbReference type="ARBA" id="ARBA00005695"/>
    </source>
</evidence>
<evidence type="ECO:0000256" key="3">
    <source>
        <dbReference type="ARBA" id="ARBA00022448"/>
    </source>
</evidence>
<dbReference type="PANTHER" id="PTHR30290:SF10">
    <property type="entry name" value="PERIPLASMIC OLIGOPEPTIDE-BINDING PROTEIN-RELATED"/>
    <property type="match status" value="1"/>
</dbReference>
<dbReference type="InterPro" id="IPR039424">
    <property type="entry name" value="SBP_5"/>
</dbReference>
<keyword evidence="4 5" id="KW-0732">Signal</keyword>
<evidence type="ECO:0000313" key="7">
    <source>
        <dbReference type="EMBL" id="MFM2483547.1"/>
    </source>
</evidence>
<feature type="signal peptide" evidence="5">
    <location>
        <begin position="1"/>
        <end position="23"/>
    </location>
</feature>
<dbReference type="EMBL" id="JBEQCT010000001">
    <property type="protein sequence ID" value="MFM2483547.1"/>
    <property type="molecule type" value="Genomic_DNA"/>
</dbReference>
<comment type="similarity">
    <text evidence="2">Belongs to the bacterial solute-binding protein 5 family.</text>
</comment>
<dbReference type="InterPro" id="IPR023765">
    <property type="entry name" value="SBP_5_CS"/>
</dbReference>
<accession>A0ABW9G1Z8</accession>
<protein>
    <submittedName>
        <fullName evidence="7">ABC transporter substrate-binding protein</fullName>
    </submittedName>
</protein>
<dbReference type="Gene3D" id="3.10.105.10">
    <property type="entry name" value="Dipeptide-binding Protein, Domain 3"/>
    <property type="match status" value="1"/>
</dbReference>
<dbReference type="SUPFAM" id="SSF53850">
    <property type="entry name" value="Periplasmic binding protein-like II"/>
    <property type="match status" value="1"/>
</dbReference>
<evidence type="ECO:0000256" key="4">
    <source>
        <dbReference type="ARBA" id="ARBA00022729"/>
    </source>
</evidence>
<dbReference type="Gene3D" id="3.90.76.10">
    <property type="entry name" value="Dipeptide-binding Protein, Domain 1"/>
    <property type="match status" value="1"/>
</dbReference>
<keyword evidence="3" id="KW-0813">Transport</keyword>
<dbReference type="Proteomes" id="UP001629953">
    <property type="component" value="Unassembled WGS sequence"/>
</dbReference>
<sequence length="538" mass="60717">MFKKTLLNAVVLSTLLSVPSVYAANVPTGVHLAKNQSIVIDNKAEPETLDPQLIEGMPAMHIAVQLFEGLVNLDANGKVTPGVATSWENKGNKEFIFHLRHDAKWSNGKSVTAQDFVYAWRRLVTPKLASPYAYYLQLTGIDNVDAIVNGKKAPDTLGVKAIDRYTLKVTLAKQVPYFVKMMACTAVFPVYPPAVEKWGDQWTQPKHMVSNGAYKLSKWVVNSQIVMTRDPDYWNNSKTVISKVTMLPIADSVAAMNRYFAGEIDISKFPVEQYKHLKKDDPNQLRITGALGSYYYSFNMKKAPFNDIRVRKALSYAIDRNIITKDILAQGQLPAYTLTPASVDGFTPPTPAYATWSQAKRLKVARQLMSEAGYGQQGKHLNVTILYNTNNINKKLALAIGQMWKQLGVNVHLENQEWKSYLQTLQQQKFDVARTDWYGDYNEPSTFLSLLTTNNVQNNPKYANPKYDALINTAMHTASVKKRAEDYRQAELLLAKDMPIAPIYQFVNARLVRPTVGGYPMHNAMDQYYVKNMYMKAK</sequence>
<evidence type="ECO:0000313" key="8">
    <source>
        <dbReference type="Proteomes" id="UP001629953"/>
    </source>
</evidence>
<dbReference type="PANTHER" id="PTHR30290">
    <property type="entry name" value="PERIPLASMIC BINDING COMPONENT OF ABC TRANSPORTER"/>
    <property type="match status" value="1"/>
</dbReference>
<gene>
    <name evidence="7" type="ORF">ABUE30_00385</name>
</gene>
<evidence type="ECO:0000259" key="6">
    <source>
        <dbReference type="Pfam" id="PF00496"/>
    </source>
</evidence>
<evidence type="ECO:0000256" key="1">
    <source>
        <dbReference type="ARBA" id="ARBA00004196"/>
    </source>
</evidence>
<dbReference type="Pfam" id="PF00496">
    <property type="entry name" value="SBP_bac_5"/>
    <property type="match status" value="1"/>
</dbReference>
<comment type="subcellular location">
    <subcellularLocation>
        <location evidence="1">Cell envelope</location>
    </subcellularLocation>
</comment>
<keyword evidence="8" id="KW-1185">Reference proteome</keyword>
<dbReference type="InterPro" id="IPR030678">
    <property type="entry name" value="Peptide/Ni-bd"/>
</dbReference>
<organism evidence="7 8">
    <name type="scientific">Celerinatantimonas yamalensis</name>
    <dbReference type="NCBI Taxonomy" id="559956"/>
    <lineage>
        <taxon>Bacteria</taxon>
        <taxon>Pseudomonadati</taxon>
        <taxon>Pseudomonadota</taxon>
        <taxon>Gammaproteobacteria</taxon>
        <taxon>Celerinatantimonadaceae</taxon>
        <taxon>Celerinatantimonas</taxon>
    </lineage>
</organism>
<feature type="domain" description="Solute-binding protein family 5" evidence="6">
    <location>
        <begin position="78"/>
        <end position="457"/>
    </location>
</feature>
<comment type="caution">
    <text evidence="7">The sequence shown here is derived from an EMBL/GenBank/DDBJ whole genome shotgun (WGS) entry which is preliminary data.</text>
</comment>
<dbReference type="InterPro" id="IPR000914">
    <property type="entry name" value="SBP_5_dom"/>
</dbReference>
<reference evidence="7 8" key="1">
    <citation type="journal article" date="2013" name="Int. J. Syst. Evol. Microbiol.">
        <title>Celerinatantimonas yamalensis sp. nov., a cold-adapted diazotrophic bacterium from a cold permafrost brine.</title>
        <authorList>
            <person name="Shcherbakova V."/>
            <person name="Chuvilskaya N."/>
            <person name="Rivkina E."/>
            <person name="Demidov N."/>
            <person name="Uchaeva V."/>
            <person name="Suetin S."/>
            <person name="Suzina N."/>
            <person name="Gilichinsky D."/>
        </authorList>
    </citation>
    <scope>NUCLEOTIDE SEQUENCE [LARGE SCALE GENOMIC DNA]</scope>
    <source>
        <strain evidence="7 8">C7</strain>
    </source>
</reference>
<dbReference type="PIRSF" id="PIRSF002741">
    <property type="entry name" value="MppA"/>
    <property type="match status" value="1"/>
</dbReference>
<dbReference type="Gene3D" id="3.40.190.10">
    <property type="entry name" value="Periplasmic binding protein-like II"/>
    <property type="match status" value="1"/>
</dbReference>
<evidence type="ECO:0000256" key="5">
    <source>
        <dbReference type="SAM" id="SignalP"/>
    </source>
</evidence>